<organism evidence="12 13">
    <name type="scientific">Natronincola ferrireducens</name>
    <dbReference type="NCBI Taxonomy" id="393762"/>
    <lineage>
        <taxon>Bacteria</taxon>
        <taxon>Bacillati</taxon>
        <taxon>Bacillota</taxon>
        <taxon>Clostridia</taxon>
        <taxon>Peptostreptococcales</taxon>
        <taxon>Natronincolaceae</taxon>
        <taxon>Natronincola</taxon>
    </lineage>
</organism>
<keyword evidence="7 10" id="KW-0460">Magnesium</keyword>
<comment type="similarity">
    <text evidence="10">Belongs to the ApbE family.</text>
</comment>
<feature type="binding site" evidence="11">
    <location>
        <position position="310"/>
    </location>
    <ligand>
        <name>Mg(2+)</name>
        <dbReference type="ChEBI" id="CHEBI:18420"/>
    </ligand>
</feature>
<evidence type="ECO:0000256" key="8">
    <source>
        <dbReference type="ARBA" id="ARBA00031306"/>
    </source>
</evidence>
<dbReference type="InterPro" id="IPR024932">
    <property type="entry name" value="ApbE"/>
</dbReference>
<keyword evidence="6 10" id="KW-0274">FAD</keyword>
<gene>
    <name evidence="12" type="ORF">SAMN05660472_00603</name>
</gene>
<dbReference type="EC" id="2.7.1.180" evidence="1 10"/>
<evidence type="ECO:0000313" key="13">
    <source>
        <dbReference type="Proteomes" id="UP000198718"/>
    </source>
</evidence>
<dbReference type="EMBL" id="FNFP01000001">
    <property type="protein sequence ID" value="SDK04559.1"/>
    <property type="molecule type" value="Genomic_DNA"/>
</dbReference>
<evidence type="ECO:0000256" key="4">
    <source>
        <dbReference type="ARBA" id="ARBA00022679"/>
    </source>
</evidence>
<dbReference type="STRING" id="393762.SAMN05660472_00603"/>
<dbReference type="GO" id="GO:0016740">
    <property type="term" value="F:transferase activity"/>
    <property type="evidence" value="ECO:0007669"/>
    <property type="project" value="UniProtKB-UniRule"/>
</dbReference>
<dbReference type="InterPro" id="IPR003374">
    <property type="entry name" value="ApbE-like_sf"/>
</dbReference>
<evidence type="ECO:0000256" key="6">
    <source>
        <dbReference type="ARBA" id="ARBA00022827"/>
    </source>
</evidence>
<evidence type="ECO:0000256" key="3">
    <source>
        <dbReference type="ARBA" id="ARBA00022630"/>
    </source>
</evidence>
<evidence type="ECO:0000256" key="1">
    <source>
        <dbReference type="ARBA" id="ARBA00011955"/>
    </source>
</evidence>
<evidence type="ECO:0000313" key="12">
    <source>
        <dbReference type="EMBL" id="SDK04559.1"/>
    </source>
</evidence>
<dbReference type="OrthoDB" id="9778595at2"/>
<reference evidence="12 13" key="1">
    <citation type="submission" date="2016-10" db="EMBL/GenBank/DDBJ databases">
        <authorList>
            <person name="de Groot N.N."/>
        </authorList>
    </citation>
    <scope>NUCLEOTIDE SEQUENCE [LARGE SCALE GENOMIC DNA]</scope>
    <source>
        <strain evidence="12 13">DSM 18346</strain>
    </source>
</reference>
<evidence type="ECO:0000256" key="7">
    <source>
        <dbReference type="ARBA" id="ARBA00022842"/>
    </source>
</evidence>
<keyword evidence="4 10" id="KW-0808">Transferase</keyword>
<dbReference type="Pfam" id="PF02424">
    <property type="entry name" value="ApbE"/>
    <property type="match status" value="1"/>
</dbReference>
<keyword evidence="5 10" id="KW-0479">Metal-binding</keyword>
<proteinExistence type="inferred from homology"/>
<dbReference type="PANTHER" id="PTHR30040:SF2">
    <property type="entry name" value="FAD:PROTEIN FMN TRANSFERASE"/>
    <property type="match status" value="1"/>
</dbReference>
<feature type="binding site" evidence="11">
    <location>
        <position position="190"/>
    </location>
    <ligand>
        <name>Mg(2+)</name>
        <dbReference type="ChEBI" id="CHEBI:18420"/>
    </ligand>
</feature>
<evidence type="ECO:0000256" key="10">
    <source>
        <dbReference type="PIRNR" id="PIRNR006268"/>
    </source>
</evidence>
<evidence type="ECO:0000256" key="11">
    <source>
        <dbReference type="PIRSR" id="PIRSR006268-2"/>
    </source>
</evidence>
<keyword evidence="3 10" id="KW-0285">Flavoprotein</keyword>
<keyword evidence="12" id="KW-0449">Lipoprotein</keyword>
<evidence type="ECO:0000256" key="9">
    <source>
        <dbReference type="ARBA" id="ARBA00048540"/>
    </source>
</evidence>
<dbReference type="PANTHER" id="PTHR30040">
    <property type="entry name" value="THIAMINE BIOSYNTHESIS LIPOPROTEIN APBE"/>
    <property type="match status" value="1"/>
</dbReference>
<dbReference type="Proteomes" id="UP000198718">
    <property type="component" value="Unassembled WGS sequence"/>
</dbReference>
<dbReference type="PIRSF" id="PIRSF006268">
    <property type="entry name" value="ApbE"/>
    <property type="match status" value="1"/>
</dbReference>
<comment type="cofactor">
    <cofactor evidence="11">
        <name>Mg(2+)</name>
        <dbReference type="ChEBI" id="CHEBI:18420"/>
    </cofactor>
    <cofactor evidence="11">
        <name>Mn(2+)</name>
        <dbReference type="ChEBI" id="CHEBI:29035"/>
    </cofactor>
    <text evidence="11">Magnesium. Can also use manganese.</text>
</comment>
<dbReference type="Gene3D" id="3.10.520.10">
    <property type="entry name" value="ApbE-like domains"/>
    <property type="match status" value="1"/>
</dbReference>
<name>A0A1G8YNY7_9FIRM</name>
<comment type="catalytic activity">
    <reaction evidence="9 10">
        <text>L-threonyl-[protein] + FAD = FMN-L-threonyl-[protein] + AMP + H(+)</text>
        <dbReference type="Rhea" id="RHEA:36847"/>
        <dbReference type="Rhea" id="RHEA-COMP:11060"/>
        <dbReference type="Rhea" id="RHEA-COMP:11061"/>
        <dbReference type="ChEBI" id="CHEBI:15378"/>
        <dbReference type="ChEBI" id="CHEBI:30013"/>
        <dbReference type="ChEBI" id="CHEBI:57692"/>
        <dbReference type="ChEBI" id="CHEBI:74257"/>
        <dbReference type="ChEBI" id="CHEBI:456215"/>
        <dbReference type="EC" id="2.7.1.180"/>
    </reaction>
</comment>
<sequence length="362" mass="39565">MDIEGEVFIIRKFINYKEKLFILLIALVLLLTACSDSTPELLRETKFVLGTLGNIQIYSSSPKKGNEALTSAYGRITDIENTMSTTIENSDIYRLNANAGVEAVEVSPETLKVIHKALDYYEVTNGTFSIGLGALLDLWGISKVTADDTPKIPTEAEIEEAKNHVDLRNLEFKDSKIFIKDPNMTIDLGGIAKGYAVDEAANILQNSGFNSGFVDLGGDIYVLGPKPDGTPWKIGIQTPEIGTNTVMAGIELTEGSIVTSGDYQRYFIDPKTGRHYHHIINPATGYPTDNNLASVTIVAKTALEADILSTTAFVMGLEEGLKFIEALPGVEGIFVTKEKLVYTTSDVKDKISLMNEAYQYAN</sequence>
<dbReference type="SUPFAM" id="SSF143631">
    <property type="entry name" value="ApbE-like"/>
    <property type="match status" value="1"/>
</dbReference>
<keyword evidence="13" id="KW-1185">Reference proteome</keyword>
<evidence type="ECO:0000256" key="5">
    <source>
        <dbReference type="ARBA" id="ARBA00022723"/>
    </source>
</evidence>
<evidence type="ECO:0000256" key="2">
    <source>
        <dbReference type="ARBA" id="ARBA00016337"/>
    </source>
</evidence>
<accession>A0A1G8YNY7</accession>
<feature type="binding site" evidence="11">
    <location>
        <position position="306"/>
    </location>
    <ligand>
        <name>Mg(2+)</name>
        <dbReference type="ChEBI" id="CHEBI:18420"/>
    </ligand>
</feature>
<protein>
    <recommendedName>
        <fullName evidence="2 10">FAD:protein FMN transferase</fullName>
        <ecNumber evidence="1 10">2.7.1.180</ecNumber>
    </recommendedName>
    <alternativeName>
        <fullName evidence="8 10">Flavin transferase</fullName>
    </alternativeName>
</protein>
<dbReference type="AlphaFoldDB" id="A0A1G8YNY7"/>
<dbReference type="GO" id="GO:0046872">
    <property type="term" value="F:metal ion binding"/>
    <property type="evidence" value="ECO:0007669"/>
    <property type="project" value="UniProtKB-UniRule"/>
</dbReference>